<proteinExistence type="predicted"/>
<accession>A0A2L2TFC7</accession>
<evidence type="ECO:0000313" key="3">
    <source>
        <dbReference type="Proteomes" id="UP000245910"/>
    </source>
</evidence>
<dbReference type="AlphaFoldDB" id="A0A2L2TFC7"/>
<dbReference type="EMBL" id="LN649231">
    <property type="protein sequence ID" value="CEI68669.1"/>
    <property type="molecule type" value="Genomic_DNA"/>
</dbReference>
<protein>
    <submittedName>
        <fullName evidence="2">Uncharacterized protein</fullName>
    </submittedName>
</protein>
<evidence type="ECO:0000256" key="1">
    <source>
        <dbReference type="SAM" id="MobiDB-lite"/>
    </source>
</evidence>
<organism evidence="2 3">
    <name type="scientific">Fusarium venenatum</name>
    <dbReference type="NCBI Taxonomy" id="56646"/>
    <lineage>
        <taxon>Eukaryota</taxon>
        <taxon>Fungi</taxon>
        <taxon>Dikarya</taxon>
        <taxon>Ascomycota</taxon>
        <taxon>Pezizomycotina</taxon>
        <taxon>Sordariomycetes</taxon>
        <taxon>Hypocreomycetidae</taxon>
        <taxon>Hypocreales</taxon>
        <taxon>Nectriaceae</taxon>
        <taxon>Fusarium</taxon>
    </lineage>
</organism>
<feature type="region of interest" description="Disordered" evidence="1">
    <location>
        <begin position="102"/>
        <end position="128"/>
    </location>
</feature>
<reference evidence="3" key="1">
    <citation type="submission" date="2014-10" db="EMBL/GenBank/DDBJ databases">
        <authorList>
            <person name="King R."/>
        </authorList>
    </citation>
    <scope>NUCLEOTIDE SEQUENCE [LARGE SCALE GENOMIC DNA]</scope>
    <source>
        <strain evidence="3">A3/5</strain>
    </source>
</reference>
<name>A0A2L2TFC7_9HYPO</name>
<dbReference type="Proteomes" id="UP000245910">
    <property type="component" value="Chromosome III"/>
</dbReference>
<evidence type="ECO:0000313" key="2">
    <source>
        <dbReference type="EMBL" id="CEI68669.1"/>
    </source>
</evidence>
<sequence>MGQHMYVSGFKISIQAKPPWYSTAFHASSSDFASVAQAQIQQLVPLCKAEDLVFTRPTGEAKPPLAIVASVCGTRRHTTEKWFASTNYHTLLFINHHDPRLARGAQSPAQEEKWPTKRPNRGKGPWSLGILSKTHAITEGLR</sequence>
<keyword evidence="3" id="KW-1185">Reference proteome</keyword>